<dbReference type="Pfam" id="PF00389">
    <property type="entry name" value="2-Hacid_dh"/>
    <property type="match status" value="1"/>
</dbReference>
<dbReference type="InterPro" id="IPR006139">
    <property type="entry name" value="D-isomer_2_OHA_DH_cat_dom"/>
</dbReference>
<name>A0A7G5E8V5_9SPHI</name>
<keyword evidence="3" id="KW-0520">NAD</keyword>
<dbReference type="Proteomes" id="UP000515450">
    <property type="component" value="Chromosome"/>
</dbReference>
<dbReference type="AlphaFoldDB" id="A0A7G5E8V5"/>
<keyword evidence="2 4" id="KW-0560">Oxidoreductase</keyword>
<organism evidence="7 8">
    <name type="scientific">Sphingobacterium paramultivorum</name>
    <dbReference type="NCBI Taxonomy" id="2886510"/>
    <lineage>
        <taxon>Bacteria</taxon>
        <taxon>Pseudomonadati</taxon>
        <taxon>Bacteroidota</taxon>
        <taxon>Sphingobacteriia</taxon>
        <taxon>Sphingobacteriales</taxon>
        <taxon>Sphingobacteriaceae</taxon>
        <taxon>Sphingobacterium</taxon>
    </lineage>
</organism>
<dbReference type="InterPro" id="IPR029753">
    <property type="entry name" value="D-isomer_DH_CS"/>
</dbReference>
<evidence type="ECO:0000259" key="5">
    <source>
        <dbReference type="Pfam" id="PF00389"/>
    </source>
</evidence>
<evidence type="ECO:0000256" key="2">
    <source>
        <dbReference type="ARBA" id="ARBA00023002"/>
    </source>
</evidence>
<feature type="domain" description="D-isomer specific 2-hydroxyacid dehydrogenase NAD-binding" evidence="6">
    <location>
        <begin position="107"/>
        <end position="286"/>
    </location>
</feature>
<dbReference type="Pfam" id="PF02826">
    <property type="entry name" value="2-Hacid_dh_C"/>
    <property type="match status" value="1"/>
</dbReference>
<dbReference type="InterPro" id="IPR006140">
    <property type="entry name" value="D-isomer_DH_NAD-bd"/>
</dbReference>
<dbReference type="GO" id="GO:0016616">
    <property type="term" value="F:oxidoreductase activity, acting on the CH-OH group of donors, NAD or NADP as acceptor"/>
    <property type="evidence" value="ECO:0007669"/>
    <property type="project" value="InterPro"/>
</dbReference>
<proteinExistence type="inferred from homology"/>
<dbReference type="Gene3D" id="3.40.50.720">
    <property type="entry name" value="NAD(P)-binding Rossmann-like Domain"/>
    <property type="match status" value="2"/>
</dbReference>
<evidence type="ECO:0000256" key="1">
    <source>
        <dbReference type="ARBA" id="ARBA00005854"/>
    </source>
</evidence>
<dbReference type="SUPFAM" id="SSF52283">
    <property type="entry name" value="Formate/glycerate dehydrogenase catalytic domain-like"/>
    <property type="match status" value="1"/>
</dbReference>
<evidence type="ECO:0000313" key="8">
    <source>
        <dbReference type="Proteomes" id="UP000515450"/>
    </source>
</evidence>
<dbReference type="InterPro" id="IPR050857">
    <property type="entry name" value="D-2-hydroxyacid_DH"/>
</dbReference>
<gene>
    <name evidence="7" type="ORF">HS960_23465</name>
</gene>
<accession>A0A7G5E8V5</accession>
<dbReference type="EMBL" id="CP058555">
    <property type="protein sequence ID" value="QMV70430.1"/>
    <property type="molecule type" value="Genomic_DNA"/>
</dbReference>
<evidence type="ECO:0000256" key="4">
    <source>
        <dbReference type="RuleBase" id="RU003719"/>
    </source>
</evidence>
<keyword evidence="8" id="KW-1185">Reference proteome</keyword>
<dbReference type="SUPFAM" id="SSF51735">
    <property type="entry name" value="NAD(P)-binding Rossmann-fold domains"/>
    <property type="match status" value="1"/>
</dbReference>
<dbReference type="InterPro" id="IPR036291">
    <property type="entry name" value="NAD(P)-bd_dom_sf"/>
</dbReference>
<comment type="similarity">
    <text evidence="1 4">Belongs to the D-isomer specific 2-hydroxyacid dehydrogenase family.</text>
</comment>
<protein>
    <submittedName>
        <fullName evidence="7">Phosphoglycerate dehydrogenase</fullName>
    </submittedName>
</protein>
<dbReference type="PANTHER" id="PTHR42789:SF1">
    <property type="entry name" value="D-ISOMER SPECIFIC 2-HYDROXYACID DEHYDROGENASE FAMILY PROTEIN (AFU_ORTHOLOGUE AFUA_6G10090)"/>
    <property type="match status" value="1"/>
</dbReference>
<feature type="domain" description="D-isomer specific 2-hydroxyacid dehydrogenase catalytic" evidence="5">
    <location>
        <begin position="5"/>
        <end position="309"/>
    </location>
</feature>
<evidence type="ECO:0000259" key="6">
    <source>
        <dbReference type="Pfam" id="PF02826"/>
    </source>
</evidence>
<evidence type="ECO:0000256" key="3">
    <source>
        <dbReference type="ARBA" id="ARBA00023027"/>
    </source>
</evidence>
<reference evidence="7 8" key="1">
    <citation type="journal article" date="2020" name="G3 (Bethesda)">
        <title>CeMbio - The Caenorhabditis elegans Microbiome Resource.</title>
        <authorList>
            <person name="Dirksen P."/>
            <person name="Assie A."/>
            <person name="Zimmermann J."/>
            <person name="Zhang F."/>
            <person name="Tietje A.M."/>
            <person name="Marsh S.A."/>
            <person name="Felix M.A."/>
            <person name="Shapira M."/>
            <person name="Kaleta C."/>
            <person name="Schulenburg H."/>
            <person name="Samuel B."/>
        </authorList>
    </citation>
    <scope>NUCLEOTIDE SEQUENCE [LARGE SCALE GENOMIC DNA]</scope>
    <source>
        <strain evidence="7 8">BIGb0170</strain>
    </source>
</reference>
<dbReference type="GO" id="GO:0051287">
    <property type="term" value="F:NAD binding"/>
    <property type="evidence" value="ECO:0007669"/>
    <property type="project" value="InterPro"/>
</dbReference>
<dbReference type="RefSeq" id="WP_153845709.1">
    <property type="nucleotide sequence ID" value="NZ_CP058555.1"/>
</dbReference>
<evidence type="ECO:0000313" key="7">
    <source>
        <dbReference type="EMBL" id="QMV70430.1"/>
    </source>
</evidence>
<sequence length="310" mass="34554">MKATILIVDDIHEVMLKKFEQAGIHYNYQPDISREEAEKIISNYSGMVIRSKFQVDKAFFDLAPNLRFIARAGAGMDNIDDTVAAQRDVLLIPANEGNRDAVGEHMIGMLLSLMNNLNRGDQQIRSGQWLREANRGYELKGRTVGLIGYGHNGMAMAKKLSGFDVQVLAYDKYRIDYADQYASAADMEKICKEADVISFHIPLTDETKGMIDADYLAKFKKPIFFLLGARGGIVQVPAVLSGLDSGSIIGAAFDVLPVEKFPKLAEQNWYADLIRRDNVILSPHVAGWTFESYYKLSEVAADKIIAFLTS</sequence>
<dbReference type="PROSITE" id="PS00670">
    <property type="entry name" value="D_2_HYDROXYACID_DH_2"/>
    <property type="match status" value="1"/>
</dbReference>
<dbReference type="PANTHER" id="PTHR42789">
    <property type="entry name" value="D-ISOMER SPECIFIC 2-HYDROXYACID DEHYDROGENASE FAMILY PROTEIN (AFU_ORTHOLOGUE AFUA_6G10090)"/>
    <property type="match status" value="1"/>
</dbReference>